<feature type="transmembrane region" description="Helical" evidence="2">
    <location>
        <begin position="44"/>
        <end position="66"/>
    </location>
</feature>
<dbReference type="EMBL" id="CP111015">
    <property type="protein sequence ID" value="WAR01752.1"/>
    <property type="molecule type" value="Genomic_DNA"/>
</dbReference>
<evidence type="ECO:0000256" key="2">
    <source>
        <dbReference type="SAM" id="Phobius"/>
    </source>
</evidence>
<evidence type="ECO:0000313" key="3">
    <source>
        <dbReference type="EMBL" id="WAR01752.1"/>
    </source>
</evidence>
<evidence type="ECO:0000256" key="1">
    <source>
        <dbReference type="SAM" id="MobiDB-lite"/>
    </source>
</evidence>
<proteinExistence type="predicted"/>
<feature type="compositionally biased region" description="Polar residues" evidence="1">
    <location>
        <begin position="161"/>
        <end position="172"/>
    </location>
</feature>
<keyword evidence="2" id="KW-0472">Membrane</keyword>
<gene>
    <name evidence="3" type="ORF">MAR_008310</name>
</gene>
<keyword evidence="2" id="KW-1133">Transmembrane helix</keyword>
<reference evidence="3" key="1">
    <citation type="submission" date="2022-11" db="EMBL/GenBank/DDBJ databases">
        <title>Centuries of genome instability and evolution in soft-shell clam transmissible cancer (bioRxiv).</title>
        <authorList>
            <person name="Hart S.F.M."/>
            <person name="Yonemitsu M.A."/>
            <person name="Giersch R.M."/>
            <person name="Beal B.F."/>
            <person name="Arriagada G."/>
            <person name="Davis B.W."/>
            <person name="Ostrander E.A."/>
            <person name="Goff S.P."/>
            <person name="Metzger M.J."/>
        </authorList>
    </citation>
    <scope>NUCLEOTIDE SEQUENCE</scope>
    <source>
        <strain evidence="3">MELC-2E11</strain>
        <tissue evidence="3">Siphon/mantle</tissue>
    </source>
</reference>
<sequence length="172" mass="18820">MARASKKTKTVGTLVTSALRETLTSNGQMKDEEATPTDNKVMIVALAVSCAVIVGVIVCVVIYKAFNKKKIAVTMSDDINLFDEHENKHFHLRELPLSMLGGYDKPFADSNPSDSEDTGAGPSTEYHLQNLFSSFPDIAEKNRKNAYSMGFYGNDDVEQSLPGSSVDMSDMK</sequence>
<organism evidence="3 4">
    <name type="scientific">Mya arenaria</name>
    <name type="common">Soft-shell clam</name>
    <dbReference type="NCBI Taxonomy" id="6604"/>
    <lineage>
        <taxon>Eukaryota</taxon>
        <taxon>Metazoa</taxon>
        <taxon>Spiralia</taxon>
        <taxon>Lophotrochozoa</taxon>
        <taxon>Mollusca</taxon>
        <taxon>Bivalvia</taxon>
        <taxon>Autobranchia</taxon>
        <taxon>Heteroconchia</taxon>
        <taxon>Euheterodonta</taxon>
        <taxon>Imparidentia</taxon>
        <taxon>Neoheterodontei</taxon>
        <taxon>Myida</taxon>
        <taxon>Myoidea</taxon>
        <taxon>Myidae</taxon>
        <taxon>Mya</taxon>
    </lineage>
</organism>
<protein>
    <submittedName>
        <fullName evidence="3">Uncharacterized protein</fullName>
    </submittedName>
</protein>
<feature type="region of interest" description="Disordered" evidence="1">
    <location>
        <begin position="152"/>
        <end position="172"/>
    </location>
</feature>
<keyword evidence="4" id="KW-1185">Reference proteome</keyword>
<keyword evidence="2" id="KW-0812">Transmembrane</keyword>
<name>A0ABY7DYS0_MYAAR</name>
<accession>A0ABY7DYS0</accession>
<evidence type="ECO:0000313" key="4">
    <source>
        <dbReference type="Proteomes" id="UP001164746"/>
    </source>
</evidence>
<dbReference type="Proteomes" id="UP001164746">
    <property type="component" value="Chromosome 4"/>
</dbReference>